<gene>
    <name evidence="1" type="ORF">DXB37_06905</name>
</gene>
<protein>
    <submittedName>
        <fullName evidence="1">DUF1062 domain-containing protein</fullName>
    </submittedName>
</protein>
<dbReference type="AlphaFoldDB" id="A0A3E5F0V6"/>
<name>A0A3E5F0V6_BACUN</name>
<proteinExistence type="predicted"/>
<evidence type="ECO:0000313" key="2">
    <source>
        <dbReference type="Proteomes" id="UP000260759"/>
    </source>
</evidence>
<reference evidence="1 2" key="1">
    <citation type="submission" date="2018-08" db="EMBL/GenBank/DDBJ databases">
        <title>A genome reference for cultivated species of the human gut microbiota.</title>
        <authorList>
            <person name="Zou Y."/>
            <person name="Xue W."/>
            <person name="Luo G."/>
        </authorList>
    </citation>
    <scope>NUCLEOTIDE SEQUENCE [LARGE SCALE GENOMIC DNA]</scope>
    <source>
        <strain evidence="1 2">OM03-4</strain>
    </source>
</reference>
<organism evidence="1 2">
    <name type="scientific">Bacteroides uniformis</name>
    <dbReference type="NCBI Taxonomy" id="820"/>
    <lineage>
        <taxon>Bacteria</taxon>
        <taxon>Pseudomonadati</taxon>
        <taxon>Bacteroidota</taxon>
        <taxon>Bacteroidia</taxon>
        <taxon>Bacteroidales</taxon>
        <taxon>Bacteroidaceae</taxon>
        <taxon>Bacteroides</taxon>
    </lineage>
</organism>
<accession>A0A3E5F0V6</accession>
<sequence>MTRKQPLTQQTCFLFRNSRKNNVEPDYSSVAYEIQHDNISIDKLLNSNQELTTFKIQTPFEFGLKFSSVIRQCLWLSASLLDRTIEAKVITTSGNYPIKKHKVRNGDTVKESFRTYSKQE</sequence>
<evidence type="ECO:0000313" key="1">
    <source>
        <dbReference type="EMBL" id="RGN94898.1"/>
    </source>
</evidence>
<dbReference type="InterPro" id="IPR009412">
    <property type="entry name" value="DUF1062"/>
</dbReference>
<comment type="caution">
    <text evidence="1">The sequence shown here is derived from an EMBL/GenBank/DDBJ whole genome shotgun (WGS) entry which is preliminary data.</text>
</comment>
<dbReference type="RefSeq" id="WP_117600089.1">
    <property type="nucleotide sequence ID" value="NZ_QSVA01000005.1"/>
</dbReference>
<dbReference type="Pfam" id="PF06353">
    <property type="entry name" value="DUF1062"/>
    <property type="match status" value="1"/>
</dbReference>
<dbReference type="Proteomes" id="UP000260759">
    <property type="component" value="Unassembled WGS sequence"/>
</dbReference>
<dbReference type="EMBL" id="QSVA01000005">
    <property type="protein sequence ID" value="RGN94898.1"/>
    <property type="molecule type" value="Genomic_DNA"/>
</dbReference>